<dbReference type="OrthoDB" id="153074at2759"/>
<dbReference type="SUPFAM" id="SSF51735">
    <property type="entry name" value="NAD(P)-binding Rossmann-fold domains"/>
    <property type="match status" value="1"/>
</dbReference>
<evidence type="ECO:0000256" key="8">
    <source>
        <dbReference type="ARBA" id="ARBA00023002"/>
    </source>
</evidence>
<reference evidence="10" key="1">
    <citation type="journal article" date="2017" name="bioRxiv">
        <title>Comparative analysis of the genomes of Stylophora pistillata and Acropora digitifera provides evidence for extensive differences between species of corals.</title>
        <authorList>
            <person name="Voolstra C.R."/>
            <person name="Li Y."/>
            <person name="Liew Y.J."/>
            <person name="Baumgarten S."/>
            <person name="Zoccola D."/>
            <person name="Flot J.-F."/>
            <person name="Tambutte S."/>
            <person name="Allemand D."/>
            <person name="Aranda M."/>
        </authorList>
    </citation>
    <scope>NUCLEOTIDE SEQUENCE [LARGE SCALE GENOMIC DNA]</scope>
</reference>
<accession>A0A2B4RE05</accession>
<evidence type="ECO:0000313" key="10">
    <source>
        <dbReference type="Proteomes" id="UP000225706"/>
    </source>
</evidence>
<dbReference type="Pfam" id="PF00106">
    <property type="entry name" value="adh_short"/>
    <property type="match status" value="1"/>
</dbReference>
<comment type="caution">
    <text evidence="9">The sequence shown here is derived from an EMBL/GenBank/DDBJ whole genome shotgun (WGS) entry which is preliminary data.</text>
</comment>
<comment type="similarity">
    <text evidence="2">Belongs to the sepiapterin reductase family.</text>
</comment>
<dbReference type="Proteomes" id="UP000225706">
    <property type="component" value="Unassembled WGS sequence"/>
</dbReference>
<dbReference type="NCBIfam" id="TIGR01500">
    <property type="entry name" value="sepiapter_red"/>
    <property type="match status" value="1"/>
</dbReference>
<sequence length="261" mass="28714">MFCGGSRPCCFITGASRGFGRSLAVTLARQFSNSGIEGIFILVSRSEDGLEETRKRIIDVCVGAKVHIMATNLGEMSTLEDSIKTALCKVESSKVTHAFLLNNAGSVGDVSKCLKEVCQKVDAVADYFNLNLTSPFFLIAKFLHYFKDTRCTLVNVSSLMAVQSFPYFSLYCTGKAARDMMCQVLAKEEPNVRVLNYAPGPLLTNMYEEICSSCGNQEIVDMFNTSKEQGTALTSDQSAEKLVRILKENTFISGSHVDYFD</sequence>
<dbReference type="GO" id="GO:0004757">
    <property type="term" value="F:sepiapterin reductase (NADP+) activity"/>
    <property type="evidence" value="ECO:0007669"/>
    <property type="project" value="UniProtKB-EC"/>
</dbReference>
<evidence type="ECO:0000256" key="3">
    <source>
        <dbReference type="ARBA" id="ARBA00011738"/>
    </source>
</evidence>
<dbReference type="PRINTS" id="PR00081">
    <property type="entry name" value="GDHRDH"/>
</dbReference>
<dbReference type="EMBL" id="LSMT01000655">
    <property type="protein sequence ID" value="PFX15376.1"/>
    <property type="molecule type" value="Genomic_DNA"/>
</dbReference>
<evidence type="ECO:0000256" key="4">
    <source>
        <dbReference type="ARBA" id="ARBA00013075"/>
    </source>
</evidence>
<gene>
    <name evidence="9" type="primary">SPR</name>
    <name evidence="9" type="ORF">AWC38_SpisGene20405</name>
</gene>
<keyword evidence="6" id="KW-0963">Cytoplasm</keyword>
<name>A0A2B4RE05_STYPI</name>
<dbReference type="GO" id="GO:0005737">
    <property type="term" value="C:cytoplasm"/>
    <property type="evidence" value="ECO:0007669"/>
    <property type="project" value="UniProtKB-SubCell"/>
</dbReference>
<dbReference type="InterPro" id="IPR036291">
    <property type="entry name" value="NAD(P)-bd_dom_sf"/>
</dbReference>
<dbReference type="InterPro" id="IPR051721">
    <property type="entry name" value="Biopterin_syn/organic_redct"/>
</dbReference>
<dbReference type="InterPro" id="IPR002347">
    <property type="entry name" value="SDR_fam"/>
</dbReference>
<keyword evidence="10" id="KW-1185">Reference proteome</keyword>
<organism evidence="9 10">
    <name type="scientific">Stylophora pistillata</name>
    <name type="common">Smooth cauliflower coral</name>
    <dbReference type="NCBI Taxonomy" id="50429"/>
    <lineage>
        <taxon>Eukaryota</taxon>
        <taxon>Metazoa</taxon>
        <taxon>Cnidaria</taxon>
        <taxon>Anthozoa</taxon>
        <taxon>Hexacorallia</taxon>
        <taxon>Scleractinia</taxon>
        <taxon>Astrocoeniina</taxon>
        <taxon>Pocilloporidae</taxon>
        <taxon>Stylophora</taxon>
    </lineage>
</organism>
<evidence type="ECO:0000256" key="5">
    <source>
        <dbReference type="ARBA" id="ARBA00019170"/>
    </source>
</evidence>
<keyword evidence="8" id="KW-0560">Oxidoreductase</keyword>
<dbReference type="AlphaFoldDB" id="A0A2B4RE05"/>
<dbReference type="PANTHER" id="PTHR44085">
    <property type="entry name" value="SEPIAPTERIN REDUCTASE"/>
    <property type="match status" value="1"/>
</dbReference>
<dbReference type="GO" id="GO:0006729">
    <property type="term" value="P:tetrahydrobiopterin biosynthetic process"/>
    <property type="evidence" value="ECO:0007669"/>
    <property type="project" value="InterPro"/>
</dbReference>
<dbReference type="CDD" id="cd05367">
    <property type="entry name" value="SPR-like_SDR_c"/>
    <property type="match status" value="1"/>
</dbReference>
<dbReference type="PANTHER" id="PTHR44085:SF2">
    <property type="entry name" value="SEPIAPTERIN REDUCTASE"/>
    <property type="match status" value="1"/>
</dbReference>
<evidence type="ECO:0000256" key="1">
    <source>
        <dbReference type="ARBA" id="ARBA00004496"/>
    </source>
</evidence>
<keyword evidence="7" id="KW-0521">NADP</keyword>
<evidence type="ECO:0000313" key="9">
    <source>
        <dbReference type="EMBL" id="PFX15376.1"/>
    </source>
</evidence>
<evidence type="ECO:0000256" key="7">
    <source>
        <dbReference type="ARBA" id="ARBA00022857"/>
    </source>
</evidence>
<proteinExistence type="inferred from homology"/>
<dbReference type="Gene3D" id="3.40.50.720">
    <property type="entry name" value="NAD(P)-binding Rossmann-like Domain"/>
    <property type="match status" value="1"/>
</dbReference>
<comment type="subunit">
    <text evidence="3">Homodimer.</text>
</comment>
<dbReference type="STRING" id="50429.A0A2B4RE05"/>
<evidence type="ECO:0000256" key="6">
    <source>
        <dbReference type="ARBA" id="ARBA00022490"/>
    </source>
</evidence>
<comment type="subcellular location">
    <subcellularLocation>
        <location evidence="1">Cytoplasm</location>
    </subcellularLocation>
</comment>
<dbReference type="EC" id="1.1.1.153" evidence="4"/>
<dbReference type="InterPro" id="IPR006393">
    <property type="entry name" value="Sepiapterin_red"/>
</dbReference>
<protein>
    <recommendedName>
        <fullName evidence="5">Sepiapterin reductase</fullName>
        <ecNumber evidence="4">1.1.1.153</ecNumber>
    </recommendedName>
</protein>
<evidence type="ECO:0000256" key="2">
    <source>
        <dbReference type="ARBA" id="ARBA00010483"/>
    </source>
</evidence>
<dbReference type="FunFam" id="3.40.50.720:FF:000259">
    <property type="entry name" value="Sepiapterin reductase"/>
    <property type="match status" value="1"/>
</dbReference>